<dbReference type="AlphaFoldDB" id="A0A1I0BW83"/>
<dbReference type="Gene3D" id="1.10.10.10">
    <property type="entry name" value="Winged helix-like DNA-binding domain superfamily/Winged helix DNA-binding domain"/>
    <property type="match status" value="1"/>
</dbReference>
<dbReference type="FunFam" id="1.10.10.10:FF:000001">
    <property type="entry name" value="LysR family transcriptional regulator"/>
    <property type="match status" value="1"/>
</dbReference>
<dbReference type="InterPro" id="IPR058163">
    <property type="entry name" value="LysR-type_TF_proteobact-type"/>
</dbReference>
<dbReference type="PROSITE" id="PS50931">
    <property type="entry name" value="HTH_LYSR"/>
    <property type="match status" value="1"/>
</dbReference>
<keyword evidence="2" id="KW-0805">Transcription regulation</keyword>
<dbReference type="Pfam" id="PF00126">
    <property type="entry name" value="HTH_1"/>
    <property type="match status" value="1"/>
</dbReference>
<protein>
    <submittedName>
        <fullName evidence="6">DNA-binding transcriptional regulator, LysR family</fullName>
    </submittedName>
</protein>
<dbReference type="GO" id="GO:0003700">
    <property type="term" value="F:DNA-binding transcription factor activity"/>
    <property type="evidence" value="ECO:0007669"/>
    <property type="project" value="InterPro"/>
</dbReference>
<evidence type="ECO:0000313" key="7">
    <source>
        <dbReference type="Proteomes" id="UP000199308"/>
    </source>
</evidence>
<dbReference type="Gene3D" id="3.40.190.290">
    <property type="match status" value="1"/>
</dbReference>
<dbReference type="InterPro" id="IPR005119">
    <property type="entry name" value="LysR_subst-bd"/>
</dbReference>
<dbReference type="PANTHER" id="PTHR30537:SF68">
    <property type="entry name" value="TRANSCRIPTIONAL REGULATOR-RELATED"/>
    <property type="match status" value="1"/>
</dbReference>
<keyword evidence="4" id="KW-0804">Transcription</keyword>
<name>A0A1I0BW83_THASX</name>
<evidence type="ECO:0000313" key="6">
    <source>
        <dbReference type="EMBL" id="SET11085.1"/>
    </source>
</evidence>
<dbReference type="InterPro" id="IPR000847">
    <property type="entry name" value="LysR_HTH_N"/>
</dbReference>
<dbReference type="STRING" id="349064.SAMN05660429_01069"/>
<dbReference type="CDD" id="cd08422">
    <property type="entry name" value="PBP2_CrgA_like"/>
    <property type="match status" value="1"/>
</dbReference>
<dbReference type="SUPFAM" id="SSF46785">
    <property type="entry name" value="Winged helix' DNA-binding domain"/>
    <property type="match status" value="1"/>
</dbReference>
<gene>
    <name evidence="6" type="ORF">SAMN05660429_01069</name>
</gene>
<dbReference type="GO" id="GO:0006351">
    <property type="term" value="P:DNA-templated transcription"/>
    <property type="evidence" value="ECO:0007669"/>
    <property type="project" value="TreeGrafter"/>
</dbReference>
<dbReference type="InterPro" id="IPR036388">
    <property type="entry name" value="WH-like_DNA-bd_sf"/>
</dbReference>
<dbReference type="SUPFAM" id="SSF53850">
    <property type="entry name" value="Periplasmic binding protein-like II"/>
    <property type="match status" value="1"/>
</dbReference>
<dbReference type="InterPro" id="IPR036390">
    <property type="entry name" value="WH_DNA-bd_sf"/>
</dbReference>
<dbReference type="EMBL" id="FOHK01000004">
    <property type="protein sequence ID" value="SET11085.1"/>
    <property type="molecule type" value="Genomic_DNA"/>
</dbReference>
<feature type="domain" description="HTH lysR-type" evidence="5">
    <location>
        <begin position="2"/>
        <end position="59"/>
    </location>
</feature>
<accession>A0A1I0BW83</accession>
<proteinExistence type="inferred from homology"/>
<dbReference type="Pfam" id="PF03466">
    <property type="entry name" value="LysR_substrate"/>
    <property type="match status" value="1"/>
</dbReference>
<keyword evidence="3 6" id="KW-0238">DNA-binding</keyword>
<evidence type="ECO:0000256" key="4">
    <source>
        <dbReference type="ARBA" id="ARBA00023163"/>
    </source>
</evidence>
<evidence type="ECO:0000256" key="3">
    <source>
        <dbReference type="ARBA" id="ARBA00023125"/>
    </source>
</evidence>
<dbReference type="OrthoDB" id="9786526at2"/>
<reference evidence="6 7" key="1">
    <citation type="submission" date="2016-10" db="EMBL/GenBank/DDBJ databases">
        <authorList>
            <person name="de Groot N.N."/>
        </authorList>
    </citation>
    <scope>NUCLEOTIDE SEQUENCE [LARGE SCALE GENOMIC DNA]</scope>
    <source>
        <strain evidence="6 7">DSM 19706</strain>
    </source>
</reference>
<dbReference type="Proteomes" id="UP000199308">
    <property type="component" value="Unassembled WGS sequence"/>
</dbReference>
<comment type="similarity">
    <text evidence="1">Belongs to the LysR transcriptional regulatory family.</text>
</comment>
<organism evidence="6 7">
    <name type="scientific">Thalassotalea agarivorans</name>
    <name type="common">Thalassomonas agarivorans</name>
    <dbReference type="NCBI Taxonomy" id="349064"/>
    <lineage>
        <taxon>Bacteria</taxon>
        <taxon>Pseudomonadati</taxon>
        <taxon>Pseudomonadota</taxon>
        <taxon>Gammaproteobacteria</taxon>
        <taxon>Alteromonadales</taxon>
        <taxon>Colwelliaceae</taxon>
        <taxon>Thalassotalea</taxon>
    </lineage>
</organism>
<sequence>MVDLNDMVIFAKVAEFGGISKAANELSMPKSKVSRRMANLELALGVRLLERTTRSVRLTEIGKIYFQHCKKVVNEAKQAENSVNQLLNTPTGHLKISTSISIGQHIVAPHLAEFLSRYPDITIEHIVTNRRVDLISEEFDLAIRIGALEDSSLISKKLSTSHALLVASPVYLASAGALTDISDLTQHKALCMGDSSIADQWRFVNAKGKEEQVKVKPVATVNDMTILRTLCIASAGIAILPSYMCEDALKQGQLVRVLEQWTSVEVPYYAIYPSHQSMTPKLRVLLDFLSEKTA</sequence>
<evidence type="ECO:0000256" key="1">
    <source>
        <dbReference type="ARBA" id="ARBA00009437"/>
    </source>
</evidence>
<evidence type="ECO:0000259" key="5">
    <source>
        <dbReference type="PROSITE" id="PS50931"/>
    </source>
</evidence>
<dbReference type="RefSeq" id="WP_093328285.1">
    <property type="nucleotide sequence ID" value="NZ_AP027363.1"/>
</dbReference>
<evidence type="ECO:0000256" key="2">
    <source>
        <dbReference type="ARBA" id="ARBA00023015"/>
    </source>
</evidence>
<dbReference type="PANTHER" id="PTHR30537">
    <property type="entry name" value="HTH-TYPE TRANSCRIPTIONAL REGULATOR"/>
    <property type="match status" value="1"/>
</dbReference>
<keyword evidence="7" id="KW-1185">Reference proteome</keyword>
<dbReference type="GO" id="GO:0043565">
    <property type="term" value="F:sequence-specific DNA binding"/>
    <property type="evidence" value="ECO:0007669"/>
    <property type="project" value="TreeGrafter"/>
</dbReference>